<evidence type="ECO:0000256" key="1">
    <source>
        <dbReference type="SAM" id="MobiDB-lite"/>
    </source>
</evidence>
<sequence length="155" mass="16008">MTRFRLLQLTAACAALLSTAACNRDAPAPTPPPAAQAPAPTPAPEPPAPATVTSVELGNAVDEENRVVAPASEFATTDTIYASVGTDGGSAARLTARWTYGDESQLVRSTDADVPAGPQVVAFDIQHPEGWPTGSYTLDVLLDGTSVETRGFSVK</sequence>
<keyword evidence="2" id="KW-0732">Signal</keyword>
<keyword evidence="4" id="KW-1185">Reference proteome</keyword>
<evidence type="ECO:0008006" key="5">
    <source>
        <dbReference type="Google" id="ProtNLM"/>
    </source>
</evidence>
<proteinExistence type="predicted"/>
<feature type="signal peptide" evidence="2">
    <location>
        <begin position="1"/>
        <end position="20"/>
    </location>
</feature>
<dbReference type="Proteomes" id="UP000589896">
    <property type="component" value="Unassembled WGS sequence"/>
</dbReference>
<evidence type="ECO:0000256" key="2">
    <source>
        <dbReference type="SAM" id="SignalP"/>
    </source>
</evidence>
<comment type="caution">
    <text evidence="3">The sequence shown here is derived from an EMBL/GenBank/DDBJ whole genome shotgun (WGS) entry which is preliminary data.</text>
</comment>
<name>A0A7Z0QR07_9GAMM</name>
<dbReference type="PROSITE" id="PS51257">
    <property type="entry name" value="PROKAR_LIPOPROTEIN"/>
    <property type="match status" value="1"/>
</dbReference>
<evidence type="ECO:0000313" key="3">
    <source>
        <dbReference type="EMBL" id="NYZ61435.1"/>
    </source>
</evidence>
<dbReference type="RefSeq" id="WP_180543199.1">
    <property type="nucleotide sequence ID" value="NZ_JACCJZ010000004.1"/>
</dbReference>
<reference evidence="3 4" key="1">
    <citation type="submission" date="2020-07" db="EMBL/GenBank/DDBJ databases">
        <title>isolation of Luteimonas sp. SJ-16.</title>
        <authorList>
            <person name="Huang X.-X."/>
            <person name="Xu L."/>
            <person name="Sun J.-Q."/>
        </authorList>
    </citation>
    <scope>NUCLEOTIDE SEQUENCE [LARGE SCALE GENOMIC DNA]</scope>
    <source>
        <strain evidence="3 4">SJ-16</strain>
    </source>
</reference>
<feature type="chain" id="PRO_5031453526" description="PKD domain-containing protein" evidence="2">
    <location>
        <begin position="21"/>
        <end position="155"/>
    </location>
</feature>
<feature type="compositionally biased region" description="Pro residues" evidence="1">
    <location>
        <begin position="28"/>
        <end position="49"/>
    </location>
</feature>
<dbReference type="EMBL" id="JACCJZ010000004">
    <property type="protein sequence ID" value="NYZ61435.1"/>
    <property type="molecule type" value="Genomic_DNA"/>
</dbReference>
<evidence type="ECO:0000313" key="4">
    <source>
        <dbReference type="Proteomes" id="UP000589896"/>
    </source>
</evidence>
<dbReference type="AlphaFoldDB" id="A0A7Z0QR07"/>
<feature type="region of interest" description="Disordered" evidence="1">
    <location>
        <begin position="26"/>
        <end position="52"/>
    </location>
</feature>
<gene>
    <name evidence="3" type="ORF">H0E82_01470</name>
</gene>
<accession>A0A7Z0QR07</accession>
<organism evidence="3 4">
    <name type="scientific">Luteimonas deserti</name>
    <dbReference type="NCBI Taxonomy" id="2752306"/>
    <lineage>
        <taxon>Bacteria</taxon>
        <taxon>Pseudomonadati</taxon>
        <taxon>Pseudomonadota</taxon>
        <taxon>Gammaproteobacteria</taxon>
        <taxon>Lysobacterales</taxon>
        <taxon>Lysobacteraceae</taxon>
        <taxon>Luteimonas</taxon>
    </lineage>
</organism>
<protein>
    <recommendedName>
        <fullName evidence="5">PKD domain-containing protein</fullName>
    </recommendedName>
</protein>